<proteinExistence type="inferred from homology"/>
<dbReference type="InterPro" id="IPR004378">
    <property type="entry name" value="F420H2_quin_Rdtase"/>
</dbReference>
<reference evidence="3 4" key="1">
    <citation type="journal article" date="2019" name="Int. J. Syst. Evol. Microbiol.">
        <title>The Global Catalogue of Microorganisms (GCM) 10K type strain sequencing project: providing services to taxonomists for standard genome sequencing and annotation.</title>
        <authorList>
            <consortium name="The Broad Institute Genomics Platform"/>
            <consortium name="The Broad Institute Genome Sequencing Center for Infectious Disease"/>
            <person name="Wu L."/>
            <person name="Ma J."/>
        </authorList>
    </citation>
    <scope>NUCLEOTIDE SEQUENCE [LARGE SCALE GENOMIC DNA]</scope>
    <source>
        <strain evidence="3 4">JCM 14323</strain>
    </source>
</reference>
<dbReference type="Pfam" id="PF04075">
    <property type="entry name" value="F420H2_quin_red"/>
    <property type="match status" value="1"/>
</dbReference>
<gene>
    <name evidence="3" type="ORF">GCM10009750_36130</name>
</gene>
<comment type="catalytic activity">
    <reaction evidence="2">
        <text>oxidized coenzyme F420-(gamma-L-Glu)(n) + a quinol + H(+) = reduced coenzyme F420-(gamma-L-Glu)(n) + a quinone</text>
        <dbReference type="Rhea" id="RHEA:39663"/>
        <dbReference type="Rhea" id="RHEA-COMP:12939"/>
        <dbReference type="Rhea" id="RHEA-COMP:14378"/>
        <dbReference type="ChEBI" id="CHEBI:15378"/>
        <dbReference type="ChEBI" id="CHEBI:24646"/>
        <dbReference type="ChEBI" id="CHEBI:132124"/>
        <dbReference type="ChEBI" id="CHEBI:133980"/>
        <dbReference type="ChEBI" id="CHEBI:139511"/>
    </reaction>
</comment>
<dbReference type="Gene3D" id="2.30.110.10">
    <property type="entry name" value="Electron Transport, Fmn-binding Protein, Chain A"/>
    <property type="match status" value="1"/>
</dbReference>
<dbReference type="InterPro" id="IPR012349">
    <property type="entry name" value="Split_barrel_FMN-bd"/>
</dbReference>
<dbReference type="PANTHER" id="PTHR39428:SF1">
    <property type="entry name" value="F420H(2)-DEPENDENT QUINONE REDUCTASE RV1261C"/>
    <property type="match status" value="1"/>
</dbReference>
<evidence type="ECO:0000313" key="3">
    <source>
        <dbReference type="EMBL" id="GAA1846485.1"/>
    </source>
</evidence>
<sequence length="157" mass="17136">MDPELDSLADPRTNDDVIAAFRAQNGRVGGMFAGADLVLLTTRGARTGLARTTPVAARHEPDRFLVFATNAGAARDPAWLLNLRAYPMLEVEAPGVDRVERFAARAVEQSVEESARLYALQAADDPAFAAYRERTPRAFPVIALERIDDGSGQRRRA</sequence>
<evidence type="ECO:0000256" key="1">
    <source>
        <dbReference type="ARBA" id="ARBA00008710"/>
    </source>
</evidence>
<dbReference type="NCBIfam" id="TIGR00026">
    <property type="entry name" value="hi_GC_TIGR00026"/>
    <property type="match status" value="1"/>
</dbReference>
<organism evidence="3 4">
    <name type="scientific">Agromyces salentinus</name>
    <dbReference type="NCBI Taxonomy" id="269421"/>
    <lineage>
        <taxon>Bacteria</taxon>
        <taxon>Bacillati</taxon>
        <taxon>Actinomycetota</taxon>
        <taxon>Actinomycetes</taxon>
        <taxon>Micrococcales</taxon>
        <taxon>Microbacteriaceae</taxon>
        <taxon>Agromyces</taxon>
    </lineage>
</organism>
<dbReference type="PANTHER" id="PTHR39428">
    <property type="entry name" value="F420H(2)-DEPENDENT QUINONE REDUCTASE RV1261C"/>
    <property type="match status" value="1"/>
</dbReference>
<protein>
    <submittedName>
        <fullName evidence="3">Nitroreductase family deazaflavin-dependent oxidoreductase</fullName>
    </submittedName>
</protein>
<comment type="similarity">
    <text evidence="1">Belongs to the F420H(2)-dependent quinone reductase family.</text>
</comment>
<dbReference type="EMBL" id="BAAANK010000012">
    <property type="protein sequence ID" value="GAA1846485.1"/>
    <property type="molecule type" value="Genomic_DNA"/>
</dbReference>
<dbReference type="Proteomes" id="UP001501746">
    <property type="component" value="Unassembled WGS sequence"/>
</dbReference>
<accession>A0ABN2N0N6</accession>
<evidence type="ECO:0000256" key="2">
    <source>
        <dbReference type="ARBA" id="ARBA00049106"/>
    </source>
</evidence>
<comment type="caution">
    <text evidence="3">The sequence shown here is derived from an EMBL/GenBank/DDBJ whole genome shotgun (WGS) entry which is preliminary data.</text>
</comment>
<evidence type="ECO:0000313" key="4">
    <source>
        <dbReference type="Proteomes" id="UP001501746"/>
    </source>
</evidence>
<keyword evidence="4" id="KW-1185">Reference proteome</keyword>
<name>A0ABN2N0N6_9MICO</name>